<protein>
    <submittedName>
        <fullName evidence="1">Uncharacterized protein</fullName>
    </submittedName>
</protein>
<accession>A0A3L6ECV0</accession>
<dbReference type="AlphaFoldDB" id="A0A3L6ECV0"/>
<comment type="caution">
    <text evidence="1">The sequence shown here is derived from an EMBL/GenBank/DDBJ whole genome shotgun (WGS) entry which is preliminary data.</text>
</comment>
<dbReference type="Proteomes" id="UP000251960">
    <property type="component" value="Chromosome 6"/>
</dbReference>
<dbReference type="EMBL" id="NCVQ01000007">
    <property type="protein sequence ID" value="PWZ18834.1"/>
    <property type="molecule type" value="Genomic_DNA"/>
</dbReference>
<organism evidence="1">
    <name type="scientific">Zea mays</name>
    <name type="common">Maize</name>
    <dbReference type="NCBI Taxonomy" id="4577"/>
    <lineage>
        <taxon>Eukaryota</taxon>
        <taxon>Viridiplantae</taxon>
        <taxon>Streptophyta</taxon>
        <taxon>Embryophyta</taxon>
        <taxon>Tracheophyta</taxon>
        <taxon>Spermatophyta</taxon>
        <taxon>Magnoliopsida</taxon>
        <taxon>Liliopsida</taxon>
        <taxon>Poales</taxon>
        <taxon>Poaceae</taxon>
        <taxon>PACMAD clade</taxon>
        <taxon>Panicoideae</taxon>
        <taxon>Andropogonodae</taxon>
        <taxon>Andropogoneae</taxon>
        <taxon>Tripsacinae</taxon>
        <taxon>Zea</taxon>
    </lineage>
</organism>
<proteinExistence type="predicted"/>
<evidence type="ECO:0000313" key="1">
    <source>
        <dbReference type="EMBL" id="PWZ18834.1"/>
    </source>
</evidence>
<name>A0A3L6ECV0_MAIZE</name>
<sequence>MGAAGGIEGSTGLCSRESSCRCRGVNHPPISAFLYGPSGCTYARALPSKLQWRAPSQAASARCVPSLLPPHVAAIDSSAAVAAINARAWCLVRSAGGR</sequence>
<reference evidence="1" key="1">
    <citation type="journal article" date="2018" name="Nat. Genet.">
        <title>Extensive intraspecific gene order and gene structural variations between Mo17 and other maize genomes.</title>
        <authorList>
            <person name="Sun S."/>
            <person name="Zhou Y."/>
            <person name="Chen J."/>
            <person name="Shi J."/>
            <person name="Zhao H."/>
            <person name="Zhao H."/>
            <person name="Song W."/>
            <person name="Zhang M."/>
            <person name="Cui Y."/>
            <person name="Dong X."/>
            <person name="Liu H."/>
            <person name="Ma X."/>
            <person name="Jiao Y."/>
            <person name="Wang B."/>
            <person name="Wei X."/>
            <person name="Stein J.C."/>
            <person name="Glaubitz J.C."/>
            <person name="Lu F."/>
            <person name="Yu G."/>
            <person name="Liang C."/>
            <person name="Fengler K."/>
            <person name="Li B."/>
            <person name="Rafalski A."/>
            <person name="Schnable P.S."/>
            <person name="Ware D.H."/>
            <person name="Buckler E.S."/>
            <person name="Lai J."/>
        </authorList>
    </citation>
    <scope>NUCLEOTIDE SEQUENCE [LARGE SCALE GENOMIC DNA]</scope>
    <source>
        <tissue evidence="1">Seedling</tissue>
    </source>
</reference>
<gene>
    <name evidence="1" type="ORF">Zm00014a_007788</name>
</gene>